<reference evidence="2 3" key="1">
    <citation type="journal article" date="2015" name="Stand. Genomic Sci.">
        <title>Genomic Encyclopedia of Bacterial and Archaeal Type Strains, Phase III: the genomes of soil and plant-associated and newly described type strains.</title>
        <authorList>
            <person name="Whitman W.B."/>
            <person name="Woyke T."/>
            <person name="Klenk H.P."/>
            <person name="Zhou Y."/>
            <person name="Lilburn T.G."/>
            <person name="Beck B.J."/>
            <person name="De Vos P."/>
            <person name="Vandamme P."/>
            <person name="Eisen J.A."/>
            <person name="Garrity G."/>
            <person name="Hugenholtz P."/>
            <person name="Kyrpides N.C."/>
        </authorList>
    </citation>
    <scope>NUCLEOTIDE SEQUENCE [LARGE SCALE GENOMIC DNA]</scope>
    <source>
        <strain evidence="2 3">CGMCC 1.6855</strain>
    </source>
</reference>
<dbReference type="InterPro" id="IPR011051">
    <property type="entry name" value="RmlC_Cupin_sf"/>
</dbReference>
<comment type="caution">
    <text evidence="2">The sequence shown here is derived from an EMBL/GenBank/DDBJ whole genome shotgun (WGS) entry which is preliminary data.</text>
</comment>
<evidence type="ECO:0000259" key="1">
    <source>
        <dbReference type="Pfam" id="PF05523"/>
    </source>
</evidence>
<gene>
    <name evidence="2" type="ORF">IQ31_03969</name>
</gene>
<dbReference type="Proteomes" id="UP000315908">
    <property type="component" value="Unassembled WGS sequence"/>
</dbReference>
<sequence>MAYQVDLKTFTDDRGNLTVIEKVIPFDVKRIFYIYGVDDSIRGGHRHYQTVQAAVCLRGRCAIYNQDGAKEQIFELNSPDQCLILEPKDWHQMFDFSEDAILMVLASEYYDATDYIYEPYLKHDSIRELTAGQ</sequence>
<dbReference type="Gene3D" id="2.60.120.10">
    <property type="entry name" value="Jelly Rolls"/>
    <property type="match status" value="1"/>
</dbReference>
<protein>
    <submittedName>
        <fullName evidence="2">WxcM-like protein</fullName>
    </submittedName>
</protein>
<dbReference type="CDD" id="cd20292">
    <property type="entry name" value="cupin_QdtA-like"/>
    <property type="match status" value="1"/>
</dbReference>
<proteinExistence type="predicted"/>
<name>A0A562MAS4_9SPHI</name>
<dbReference type="OrthoDB" id="9795513at2"/>
<organism evidence="2 3">
    <name type="scientific">Sphingobacterium siyangense</name>
    <dbReference type="NCBI Taxonomy" id="459529"/>
    <lineage>
        <taxon>Bacteria</taxon>
        <taxon>Pseudomonadati</taxon>
        <taxon>Bacteroidota</taxon>
        <taxon>Sphingobacteriia</taxon>
        <taxon>Sphingobacteriales</taxon>
        <taxon>Sphingobacteriaceae</taxon>
        <taxon>Sphingobacterium</taxon>
    </lineage>
</organism>
<dbReference type="Pfam" id="PF05523">
    <property type="entry name" value="FdtA"/>
    <property type="match status" value="1"/>
</dbReference>
<accession>A0A562MAS4</accession>
<dbReference type="EMBL" id="VLKR01000024">
    <property type="protein sequence ID" value="TWI16990.1"/>
    <property type="molecule type" value="Genomic_DNA"/>
</dbReference>
<dbReference type="InterPro" id="IPR008894">
    <property type="entry name" value="QdtA_cupin_dom"/>
</dbReference>
<dbReference type="SUPFAM" id="SSF51182">
    <property type="entry name" value="RmlC-like cupins"/>
    <property type="match status" value="1"/>
</dbReference>
<evidence type="ECO:0000313" key="2">
    <source>
        <dbReference type="EMBL" id="TWI16990.1"/>
    </source>
</evidence>
<feature type="domain" description="Sugar 3,4-ketoisomerase QdtA cupin" evidence="1">
    <location>
        <begin position="5"/>
        <end position="118"/>
    </location>
</feature>
<evidence type="ECO:0000313" key="3">
    <source>
        <dbReference type="Proteomes" id="UP000315908"/>
    </source>
</evidence>
<dbReference type="AlphaFoldDB" id="A0A562MAS4"/>
<dbReference type="GeneID" id="88833184"/>
<dbReference type="RefSeq" id="WP_075994249.1">
    <property type="nucleotide sequence ID" value="NZ_CP080574.1"/>
</dbReference>
<dbReference type="InterPro" id="IPR014710">
    <property type="entry name" value="RmlC-like_jellyroll"/>
</dbReference>